<evidence type="ECO:0000313" key="1">
    <source>
        <dbReference type="EMBL" id="KWX01230.1"/>
    </source>
</evidence>
<gene>
    <name evidence="1" type="ORF">LI90_2258</name>
</gene>
<keyword evidence="2" id="KW-1185">Reference proteome</keyword>
<evidence type="ECO:0000313" key="2">
    <source>
        <dbReference type="Proteomes" id="UP000070188"/>
    </source>
</evidence>
<accession>A0A132MU37</accession>
<name>A0A132MU37_9ACTN</name>
<proteinExistence type="predicted"/>
<organism evidence="1 2">
    <name type="scientific">Carbonactinospora thermoautotrophica</name>
    <dbReference type="NCBI Taxonomy" id="1469144"/>
    <lineage>
        <taxon>Bacteria</taxon>
        <taxon>Bacillati</taxon>
        <taxon>Actinomycetota</taxon>
        <taxon>Actinomycetes</taxon>
        <taxon>Kitasatosporales</taxon>
        <taxon>Carbonactinosporaceae</taxon>
        <taxon>Carbonactinospora</taxon>
    </lineage>
</organism>
<dbReference type="PATRIC" id="fig|1469144.10.peg.2449"/>
<dbReference type="EMBL" id="LAXD01000001">
    <property type="protein sequence ID" value="KWX01230.1"/>
    <property type="molecule type" value="Genomic_DNA"/>
</dbReference>
<dbReference type="AlphaFoldDB" id="A0A132MU37"/>
<dbReference type="STRING" id="1469144.LI90_2258"/>
<comment type="caution">
    <text evidence="1">The sequence shown here is derived from an EMBL/GenBank/DDBJ whole genome shotgun (WGS) entry which is preliminary data.</text>
</comment>
<sequence length="284" mass="31049">MRDREATVPWRAGRWWRRLVVSGPPILRGRLMSGYGARPPELIPVLSRGKHRSPRKGACFMELASYLAGERWSDHPACTHPLLAAVACCVNDYTSDAGRTRLAGLVPSVIGLTSDDLHVDARIALRCARTALPVVAAERQRVMAVSVLTCERVLADLDGRSVGWLEEQSRWALAQVPQAARWAHDFTRGIRTSPGAFRRHAAPSTVHYAVEGIARACVPQPDDMLRDLLVEAIDECAAWVHHEADPDMMFDTATWVAACRLTGTAVAPDAIPRSGRAPAAWLGA</sequence>
<protein>
    <submittedName>
        <fullName evidence="1">Uncharacterized protein</fullName>
    </submittedName>
</protein>
<dbReference type="Proteomes" id="UP000070188">
    <property type="component" value="Unassembled WGS sequence"/>
</dbReference>
<reference evidence="2" key="1">
    <citation type="submission" date="2015-04" db="EMBL/GenBank/DDBJ databases">
        <title>Physiological reanalysis, assessment of diazotrophy, and genome sequences of multiple isolates of Streptomyces thermoautotrophicus.</title>
        <authorList>
            <person name="MacKellar D.C."/>
            <person name="Lieber L."/>
            <person name="Norman J."/>
            <person name="Bolger A."/>
            <person name="Tobin C."/>
            <person name="Murray J.W."/>
            <person name="Chang R."/>
            <person name="Ford T."/>
            <person name="Nguyen P.Q."/>
            <person name="Woodward J."/>
            <person name="Permingeat H."/>
            <person name="Joshi N.S."/>
            <person name="Silver P.A."/>
            <person name="Usadel B."/>
            <person name="Rutherford A.W."/>
            <person name="Friesen M."/>
            <person name="Prell J."/>
        </authorList>
    </citation>
    <scope>NUCLEOTIDE SEQUENCE [LARGE SCALE GENOMIC DNA]</scope>
    <source>
        <strain evidence="2">H1</strain>
    </source>
</reference>